<comment type="caution">
    <text evidence="3">The sequence shown here is derived from an EMBL/GenBank/DDBJ whole genome shotgun (WGS) entry which is preliminary data.</text>
</comment>
<organism evidence="3 5">
    <name type="scientific">Venturia inaequalis</name>
    <name type="common">Apple scab fungus</name>
    <dbReference type="NCBI Taxonomy" id="5025"/>
    <lineage>
        <taxon>Eukaryota</taxon>
        <taxon>Fungi</taxon>
        <taxon>Dikarya</taxon>
        <taxon>Ascomycota</taxon>
        <taxon>Pezizomycotina</taxon>
        <taxon>Dothideomycetes</taxon>
        <taxon>Pleosporomycetidae</taxon>
        <taxon>Venturiales</taxon>
        <taxon>Venturiaceae</taxon>
        <taxon>Venturia</taxon>
    </lineage>
</organism>
<protein>
    <recommendedName>
        <fullName evidence="1">AB hydrolase-1 domain-containing protein</fullName>
    </recommendedName>
</protein>
<dbReference type="AlphaFoldDB" id="A0A8H3UY97"/>
<dbReference type="SUPFAM" id="SSF53474">
    <property type="entry name" value="alpha/beta-Hydrolases"/>
    <property type="match status" value="1"/>
</dbReference>
<dbReference type="Proteomes" id="UP000433883">
    <property type="component" value="Unassembled WGS sequence"/>
</dbReference>
<gene>
    <name evidence="2" type="ORF">BLS_006156</name>
    <name evidence="4" type="ORF">EG327_005716</name>
    <name evidence="3" type="ORF">EG328_001396</name>
</gene>
<evidence type="ECO:0000313" key="5">
    <source>
        <dbReference type="Proteomes" id="UP000447873"/>
    </source>
</evidence>
<feature type="domain" description="AB hydrolase-1" evidence="1">
    <location>
        <begin position="30"/>
        <end position="274"/>
    </location>
</feature>
<dbReference type="InterPro" id="IPR029058">
    <property type="entry name" value="AB_hydrolase_fold"/>
</dbReference>
<sequence>MAVQPHPNNSITTSDGIVLRYIQTGAPSAPTLVLIPGWAQTAAQFQKQISHFRRSHNVISYDHRGQGESDKPAFGYRVARLAADLNDLVLQLDLKDMTLVGHSMGCSVIWAYWSLFAESRKRIGKLVFVDQSSCMTADPSWSEEDAVAVAAAFKVGVVQQMAAELRGPDALAMLTGLLRSFFTSSVSEEDMQYTVQQNLKMSFENAATLLVEHAGNDWRDVLPTIGVPTLVIGAETSIFGSEGLSYIAGKIKGAGLRIFSKEEKGNHFMFWENPDLFNRVVEMFLEGSKE</sequence>
<dbReference type="Gene3D" id="3.40.50.1820">
    <property type="entry name" value="alpha/beta hydrolase"/>
    <property type="match status" value="1"/>
</dbReference>
<evidence type="ECO:0000313" key="6">
    <source>
        <dbReference type="Proteomes" id="UP000490939"/>
    </source>
</evidence>
<evidence type="ECO:0000313" key="4">
    <source>
        <dbReference type="EMBL" id="KAE9993305.1"/>
    </source>
</evidence>
<dbReference type="InterPro" id="IPR000073">
    <property type="entry name" value="AB_hydrolase_1"/>
</dbReference>
<evidence type="ECO:0000313" key="2">
    <source>
        <dbReference type="EMBL" id="KAE9967832.1"/>
    </source>
</evidence>
<dbReference type="Proteomes" id="UP000447873">
    <property type="component" value="Unassembled WGS sequence"/>
</dbReference>
<dbReference type="PANTHER" id="PTHR43798:SF33">
    <property type="entry name" value="HYDROLASE, PUTATIVE (AFU_ORTHOLOGUE AFUA_2G14860)-RELATED"/>
    <property type="match status" value="1"/>
</dbReference>
<keyword evidence="6" id="KW-1185">Reference proteome</keyword>
<dbReference type="PANTHER" id="PTHR43798">
    <property type="entry name" value="MONOACYLGLYCEROL LIPASE"/>
    <property type="match status" value="1"/>
</dbReference>
<dbReference type="Proteomes" id="UP000490939">
    <property type="component" value="Unassembled WGS sequence"/>
</dbReference>
<dbReference type="GO" id="GO:0016020">
    <property type="term" value="C:membrane"/>
    <property type="evidence" value="ECO:0007669"/>
    <property type="project" value="TreeGrafter"/>
</dbReference>
<accession>A0A8H3UY97</accession>
<dbReference type="EMBL" id="WNWR01000033">
    <property type="protein sequence ID" value="KAE9993305.1"/>
    <property type="molecule type" value="Genomic_DNA"/>
</dbReference>
<dbReference type="EMBL" id="WNWS01000133">
    <property type="protein sequence ID" value="KAE9978575.1"/>
    <property type="molecule type" value="Genomic_DNA"/>
</dbReference>
<dbReference type="InterPro" id="IPR050266">
    <property type="entry name" value="AB_hydrolase_sf"/>
</dbReference>
<evidence type="ECO:0000259" key="1">
    <source>
        <dbReference type="Pfam" id="PF00561"/>
    </source>
</evidence>
<dbReference type="EMBL" id="WNWQ01000445">
    <property type="protein sequence ID" value="KAE9967832.1"/>
    <property type="molecule type" value="Genomic_DNA"/>
</dbReference>
<proteinExistence type="predicted"/>
<reference evidence="3 5" key="1">
    <citation type="submission" date="2018-12" db="EMBL/GenBank/DDBJ databases">
        <title>Venturia inaequalis Genome Resource.</title>
        <authorList>
            <person name="Lichtner F.J."/>
        </authorList>
    </citation>
    <scope>NUCLEOTIDE SEQUENCE [LARGE SCALE GENOMIC DNA]</scope>
    <source>
        <strain evidence="3 5">120213</strain>
        <strain evidence="2">Bline_iso_100314</strain>
        <strain evidence="4 6">DMI_063113</strain>
    </source>
</reference>
<evidence type="ECO:0000313" key="3">
    <source>
        <dbReference type="EMBL" id="KAE9978575.1"/>
    </source>
</evidence>
<name>A0A8H3UY97_VENIN</name>
<dbReference type="Pfam" id="PF00561">
    <property type="entry name" value="Abhydrolase_1"/>
    <property type="match status" value="1"/>
</dbReference>